<feature type="domain" description="Glycosyltransferase 2-like" evidence="1">
    <location>
        <begin position="7"/>
        <end position="171"/>
    </location>
</feature>
<sequence>MKPPRLSVVVPFYNVGAYIGDCLDSIRRQTWTDFEAILVDDGSPDDSAVVAKEFCARDPRFRIVEQDNAGLGPARNTGLEQASGEYVTFVDSDDLVTRHGFGLLIKALDQTGSDFAGGNARRFNNSYGVRPSWLHGQTFTVDRLATHISETPQLVLDRMVWNKVYRRSFWDEYGYRFPAIRYEDYPVTLKAHLDAVTVDTIAAPVYYWRERESGDSITQQKFQLANIRDRVVSAGLVLDEIEDAMPEIRHRVHAHFRQIDLHAILSAFGTVPPEEEQHLVELSTELLDRLDDAVLATSPRLAQLQFDAVRAGDAELLRMIAVDPAAVEEQLPIAKTDLTLATSVREVAWIDGELSVRGTAEIRHLQSKPSSLRIGLVIAGRHYSLPVRRYPATDLRGSQSLVGFEARVSKELLAKCPAGPSHFDVRLRVGGIRRRDLLRGQKAGSPGWPAGRWLDGTSWIQPGPGKDGAFAVRRLSDPCRLTSVEQTPDALVLHGRSSFDDPTLFVSRPLSGGEVALPLEVHGRDFTARLPIRPILEEINPDDPFSQRTTRAFRMRGPEGQEQVLLWTAGERLVSHAEGGRVVMLTRSTGGYVNLHESPIRMTATAAVAAGNMLVVRGPDWGDVSFSWRRYLPDSDDHVDVPCRRTVSDDGWAAVVEMAALEPADWILFATALDGTTHAVQCEPFLSTRLPLTITRNPHTLAIRPRAGTLHLEVT</sequence>
<accession>A0A4R7ZPN3</accession>
<dbReference type="InterPro" id="IPR029044">
    <property type="entry name" value="Nucleotide-diphossugar_trans"/>
</dbReference>
<name>A0A4R7ZPN3_9ACTN</name>
<dbReference type="Pfam" id="PF00535">
    <property type="entry name" value="Glycos_transf_2"/>
    <property type="match status" value="1"/>
</dbReference>
<keyword evidence="3" id="KW-1185">Reference proteome</keyword>
<dbReference type="EMBL" id="SODF01000002">
    <property type="protein sequence ID" value="TDW18711.1"/>
    <property type="molecule type" value="Genomic_DNA"/>
</dbReference>
<evidence type="ECO:0000259" key="1">
    <source>
        <dbReference type="Pfam" id="PF00535"/>
    </source>
</evidence>
<evidence type="ECO:0000313" key="3">
    <source>
        <dbReference type="Proteomes" id="UP000295447"/>
    </source>
</evidence>
<dbReference type="PANTHER" id="PTHR22916">
    <property type="entry name" value="GLYCOSYLTRANSFERASE"/>
    <property type="match status" value="1"/>
</dbReference>
<gene>
    <name evidence="2" type="ORF">EV650_5307</name>
</gene>
<dbReference type="CDD" id="cd00761">
    <property type="entry name" value="Glyco_tranf_GTA_type"/>
    <property type="match status" value="1"/>
</dbReference>
<dbReference type="GO" id="GO:0016758">
    <property type="term" value="F:hexosyltransferase activity"/>
    <property type="evidence" value="ECO:0007669"/>
    <property type="project" value="UniProtKB-ARBA"/>
</dbReference>
<protein>
    <submittedName>
        <fullName evidence="2">CDP-glycerol glycerophosphotransferase</fullName>
    </submittedName>
</protein>
<dbReference type="SUPFAM" id="SSF53448">
    <property type="entry name" value="Nucleotide-diphospho-sugar transferases"/>
    <property type="match status" value="1"/>
</dbReference>
<organism evidence="2 3">
    <name type="scientific">Kribbella kalugense</name>
    <dbReference type="NCBI Taxonomy" id="2512221"/>
    <lineage>
        <taxon>Bacteria</taxon>
        <taxon>Bacillati</taxon>
        <taxon>Actinomycetota</taxon>
        <taxon>Actinomycetes</taxon>
        <taxon>Propionibacteriales</taxon>
        <taxon>Kribbellaceae</taxon>
        <taxon>Kribbella</taxon>
    </lineage>
</organism>
<dbReference type="PANTHER" id="PTHR22916:SF3">
    <property type="entry name" value="UDP-GLCNAC:BETAGAL BETA-1,3-N-ACETYLGLUCOSAMINYLTRANSFERASE-LIKE PROTEIN 1"/>
    <property type="match status" value="1"/>
</dbReference>
<comment type="caution">
    <text evidence="2">The sequence shown here is derived from an EMBL/GenBank/DDBJ whole genome shotgun (WGS) entry which is preliminary data.</text>
</comment>
<dbReference type="RefSeq" id="WP_134121660.1">
    <property type="nucleotide sequence ID" value="NZ_SODF01000002.1"/>
</dbReference>
<reference evidence="2 3" key="1">
    <citation type="submission" date="2019-03" db="EMBL/GenBank/DDBJ databases">
        <title>Genomic Encyclopedia of Type Strains, Phase III (KMG-III): the genomes of soil and plant-associated and newly described type strains.</title>
        <authorList>
            <person name="Whitman W."/>
        </authorList>
    </citation>
    <scope>NUCLEOTIDE SEQUENCE [LARGE SCALE GENOMIC DNA]</scope>
    <source>
        <strain evidence="2 3">VKM Ac-2570</strain>
    </source>
</reference>
<dbReference type="InterPro" id="IPR001173">
    <property type="entry name" value="Glyco_trans_2-like"/>
</dbReference>
<dbReference type="Gene3D" id="3.90.550.10">
    <property type="entry name" value="Spore Coat Polysaccharide Biosynthesis Protein SpsA, Chain A"/>
    <property type="match status" value="1"/>
</dbReference>
<dbReference type="OrthoDB" id="2676521at2"/>
<keyword evidence="2" id="KW-0808">Transferase</keyword>
<evidence type="ECO:0000313" key="2">
    <source>
        <dbReference type="EMBL" id="TDW18711.1"/>
    </source>
</evidence>
<dbReference type="Proteomes" id="UP000295447">
    <property type="component" value="Unassembled WGS sequence"/>
</dbReference>
<proteinExistence type="predicted"/>
<dbReference type="AlphaFoldDB" id="A0A4R7ZPN3"/>